<keyword evidence="3" id="KW-1133">Transmembrane helix</keyword>
<dbReference type="KEGG" id="htq:FRZ44_35440"/>
<keyword evidence="6" id="KW-1185">Reference proteome</keyword>
<evidence type="ECO:0000256" key="3">
    <source>
        <dbReference type="SAM" id="Phobius"/>
    </source>
</evidence>
<organism evidence="5 6">
    <name type="scientific">Hypericibacter terrae</name>
    <dbReference type="NCBI Taxonomy" id="2602015"/>
    <lineage>
        <taxon>Bacteria</taxon>
        <taxon>Pseudomonadati</taxon>
        <taxon>Pseudomonadota</taxon>
        <taxon>Alphaproteobacteria</taxon>
        <taxon>Rhodospirillales</taxon>
        <taxon>Dongiaceae</taxon>
        <taxon>Hypericibacter</taxon>
    </lineage>
</organism>
<dbReference type="InterPro" id="IPR025713">
    <property type="entry name" value="MotB-like_N_dom"/>
</dbReference>
<dbReference type="Proteomes" id="UP000326202">
    <property type="component" value="Chromosome"/>
</dbReference>
<evidence type="ECO:0000256" key="1">
    <source>
        <dbReference type="ARBA" id="ARBA00004370"/>
    </source>
</evidence>
<feature type="domain" description="Motility protein B-like N-terminal" evidence="4">
    <location>
        <begin position="12"/>
        <end position="55"/>
    </location>
</feature>
<protein>
    <recommendedName>
        <fullName evidence="4">Motility protein B-like N-terminal domain-containing protein</fullName>
    </recommendedName>
</protein>
<keyword evidence="2 3" id="KW-0472">Membrane</keyword>
<dbReference type="OrthoDB" id="9831566at2"/>
<feature type="transmembrane region" description="Helical" evidence="3">
    <location>
        <begin position="21"/>
        <end position="43"/>
    </location>
</feature>
<dbReference type="EMBL" id="CP042906">
    <property type="protein sequence ID" value="QEX18239.1"/>
    <property type="molecule type" value="Genomic_DNA"/>
</dbReference>
<dbReference type="AlphaFoldDB" id="A0A5J6MLJ1"/>
<evidence type="ECO:0000313" key="5">
    <source>
        <dbReference type="EMBL" id="QEX18239.1"/>
    </source>
</evidence>
<keyword evidence="3" id="KW-0812">Transmembrane</keyword>
<accession>A0A5J6MLJ1</accession>
<name>A0A5J6MLJ1_9PROT</name>
<evidence type="ECO:0000259" key="4">
    <source>
        <dbReference type="Pfam" id="PF13677"/>
    </source>
</evidence>
<dbReference type="GO" id="GO:0016020">
    <property type="term" value="C:membrane"/>
    <property type="evidence" value="ECO:0007669"/>
    <property type="project" value="UniProtKB-SubCell"/>
</dbReference>
<proteinExistence type="predicted"/>
<dbReference type="Pfam" id="PF13677">
    <property type="entry name" value="MotB_plug"/>
    <property type="match status" value="1"/>
</dbReference>
<dbReference type="RefSeq" id="WP_151178423.1">
    <property type="nucleotide sequence ID" value="NZ_CP042906.1"/>
</dbReference>
<gene>
    <name evidence="5" type="ORF">FRZ44_35440</name>
</gene>
<evidence type="ECO:0000256" key="2">
    <source>
        <dbReference type="ARBA" id="ARBA00023136"/>
    </source>
</evidence>
<reference evidence="5 6" key="1">
    <citation type="submission" date="2019-08" db="EMBL/GenBank/DDBJ databases">
        <title>Hyperibacter terrae gen. nov., sp. nov. and Hyperibacter viscosus sp. nov., two new members in the family Rhodospirillaceae isolated from the rhizosphere of Hypericum perforatum.</title>
        <authorList>
            <person name="Noviana Z."/>
        </authorList>
    </citation>
    <scope>NUCLEOTIDE SEQUENCE [LARGE SCALE GENOMIC DNA]</scope>
    <source>
        <strain evidence="5 6">R5913</strain>
    </source>
</reference>
<evidence type="ECO:0000313" key="6">
    <source>
        <dbReference type="Proteomes" id="UP000326202"/>
    </source>
</evidence>
<sequence>MTLMSRHNFRNEGQASQARTLWLYTLSDLMSLLLCFFVLLFAMSQTESGKWQQVFGVAEHDDVAMTAEQRADKEADRNAVALSEARDANYLQALMTERLAHLSIGVPVAISRVPEGVLLTMPSDPLFPGGPARDNAALATQLAPLAGLLASVPNNLSVVLSSPRSATPEAWRSVLARGQAFSDALGHAGLDHVGAIETRDLPGAGAQIALLLHDRNNAP</sequence>
<comment type="subcellular location">
    <subcellularLocation>
        <location evidence="1">Membrane</location>
    </subcellularLocation>
</comment>